<proteinExistence type="predicted"/>
<keyword evidence="2" id="KW-1185">Reference proteome</keyword>
<reference evidence="1 2" key="1">
    <citation type="journal article" date="2023" name="Plants (Basel)">
        <title>Bridging the Gap: Combining Genomics and Transcriptomics Approaches to Understand Stylosanthes scabra, an Orphan Legume from the Brazilian Caatinga.</title>
        <authorList>
            <person name="Ferreira-Neto J.R.C."/>
            <person name="da Silva M.D."/>
            <person name="Binneck E."/>
            <person name="de Melo N.F."/>
            <person name="da Silva R.H."/>
            <person name="de Melo A.L.T.M."/>
            <person name="Pandolfi V."/>
            <person name="Bustamante F.O."/>
            <person name="Brasileiro-Vidal A.C."/>
            <person name="Benko-Iseppon A.M."/>
        </authorList>
    </citation>
    <scope>NUCLEOTIDE SEQUENCE [LARGE SCALE GENOMIC DNA]</scope>
    <source>
        <tissue evidence="1">Leaves</tissue>
    </source>
</reference>
<evidence type="ECO:0000313" key="2">
    <source>
        <dbReference type="Proteomes" id="UP001341840"/>
    </source>
</evidence>
<accession>A0ABU6ZH03</accession>
<sequence>MTLINFSYIIYIFLRSTAKSIRIPDFPVMESHPHPLHPDLRRRAPEASPEAPFYMALNLKCCGGCSFWKKAHHGYVFLHRLLSLLLDPLKLSPRAFARCSLHLCICSSSCSCKFTIIRTSYGTSYNLKGLFTIVPL</sequence>
<name>A0ABU6ZH03_9FABA</name>
<organism evidence="1 2">
    <name type="scientific">Stylosanthes scabra</name>
    <dbReference type="NCBI Taxonomy" id="79078"/>
    <lineage>
        <taxon>Eukaryota</taxon>
        <taxon>Viridiplantae</taxon>
        <taxon>Streptophyta</taxon>
        <taxon>Embryophyta</taxon>
        <taxon>Tracheophyta</taxon>
        <taxon>Spermatophyta</taxon>
        <taxon>Magnoliopsida</taxon>
        <taxon>eudicotyledons</taxon>
        <taxon>Gunneridae</taxon>
        <taxon>Pentapetalae</taxon>
        <taxon>rosids</taxon>
        <taxon>fabids</taxon>
        <taxon>Fabales</taxon>
        <taxon>Fabaceae</taxon>
        <taxon>Papilionoideae</taxon>
        <taxon>50 kb inversion clade</taxon>
        <taxon>dalbergioids sensu lato</taxon>
        <taxon>Dalbergieae</taxon>
        <taxon>Pterocarpus clade</taxon>
        <taxon>Stylosanthes</taxon>
    </lineage>
</organism>
<dbReference type="EMBL" id="JASCZI010272243">
    <property type="protein sequence ID" value="MED6221236.1"/>
    <property type="molecule type" value="Genomic_DNA"/>
</dbReference>
<dbReference type="Proteomes" id="UP001341840">
    <property type="component" value="Unassembled WGS sequence"/>
</dbReference>
<evidence type="ECO:0000313" key="1">
    <source>
        <dbReference type="EMBL" id="MED6221236.1"/>
    </source>
</evidence>
<gene>
    <name evidence="1" type="ORF">PIB30_052577</name>
</gene>
<protein>
    <submittedName>
        <fullName evidence="1">Uncharacterized protein</fullName>
    </submittedName>
</protein>
<comment type="caution">
    <text evidence="1">The sequence shown here is derived from an EMBL/GenBank/DDBJ whole genome shotgun (WGS) entry which is preliminary data.</text>
</comment>